<dbReference type="RefSeq" id="WP_345631212.1">
    <property type="nucleotide sequence ID" value="NZ_BAABJQ010000010.1"/>
</dbReference>
<sequence length="124" mass="14237">MFLRHLGLAVGDQERSLRFYATYFAFDRATASRYPDGTIIVRDRHGFDLALHEIAKHGPAPTSAPPFLHFGFSCESPDRVRELHDRLAADGYRIVEYDDEPGMVSFKCLDPDGYRVEVYWEPRA</sequence>
<dbReference type="PROSITE" id="PS51819">
    <property type="entry name" value="VOC"/>
    <property type="match status" value="1"/>
</dbReference>
<proteinExistence type="predicted"/>
<dbReference type="InterPro" id="IPR029068">
    <property type="entry name" value="Glyas_Bleomycin-R_OHBP_Dase"/>
</dbReference>
<dbReference type="Gene3D" id="3.10.180.10">
    <property type="entry name" value="2,3-Dihydroxybiphenyl 1,2-Dioxygenase, domain 1"/>
    <property type="match status" value="1"/>
</dbReference>
<gene>
    <name evidence="2" type="ORF">GCM10023322_37510</name>
</gene>
<comment type="caution">
    <text evidence="2">The sequence shown here is derived from an EMBL/GenBank/DDBJ whole genome shotgun (WGS) entry which is preliminary data.</text>
</comment>
<evidence type="ECO:0000313" key="3">
    <source>
        <dbReference type="Proteomes" id="UP001501570"/>
    </source>
</evidence>
<feature type="domain" description="VOC" evidence="1">
    <location>
        <begin position="2"/>
        <end position="121"/>
    </location>
</feature>
<dbReference type="PANTHER" id="PTHR36113:SF3">
    <property type="entry name" value="SLL5075 PROTEIN"/>
    <property type="match status" value="1"/>
</dbReference>
<accession>A0ABP9RXL8</accession>
<dbReference type="EMBL" id="BAABJQ010000010">
    <property type="protein sequence ID" value="GAA5187966.1"/>
    <property type="molecule type" value="Genomic_DNA"/>
</dbReference>
<keyword evidence="3" id="KW-1185">Reference proteome</keyword>
<dbReference type="InterPro" id="IPR037523">
    <property type="entry name" value="VOC_core"/>
</dbReference>
<dbReference type="InterPro" id="IPR004360">
    <property type="entry name" value="Glyas_Fos-R_dOase_dom"/>
</dbReference>
<dbReference type="SUPFAM" id="SSF54593">
    <property type="entry name" value="Glyoxalase/Bleomycin resistance protein/Dihydroxybiphenyl dioxygenase"/>
    <property type="match status" value="1"/>
</dbReference>
<dbReference type="Proteomes" id="UP001501570">
    <property type="component" value="Unassembled WGS sequence"/>
</dbReference>
<name>A0ABP9RXL8_9ACTN</name>
<dbReference type="InterPro" id="IPR051332">
    <property type="entry name" value="Fosfomycin_Res_Enzymes"/>
</dbReference>
<dbReference type="CDD" id="cd06587">
    <property type="entry name" value="VOC"/>
    <property type="match status" value="1"/>
</dbReference>
<dbReference type="PANTHER" id="PTHR36113">
    <property type="entry name" value="LYASE, PUTATIVE-RELATED-RELATED"/>
    <property type="match status" value="1"/>
</dbReference>
<evidence type="ECO:0000259" key="1">
    <source>
        <dbReference type="PROSITE" id="PS51819"/>
    </source>
</evidence>
<evidence type="ECO:0000313" key="2">
    <source>
        <dbReference type="EMBL" id="GAA5187966.1"/>
    </source>
</evidence>
<dbReference type="Pfam" id="PF00903">
    <property type="entry name" value="Glyoxalase"/>
    <property type="match status" value="1"/>
</dbReference>
<protein>
    <recommendedName>
        <fullName evidence="1">VOC domain-containing protein</fullName>
    </recommendedName>
</protein>
<reference evidence="3" key="1">
    <citation type="journal article" date="2019" name="Int. J. Syst. Evol. Microbiol.">
        <title>The Global Catalogue of Microorganisms (GCM) 10K type strain sequencing project: providing services to taxonomists for standard genome sequencing and annotation.</title>
        <authorList>
            <consortium name="The Broad Institute Genomics Platform"/>
            <consortium name="The Broad Institute Genome Sequencing Center for Infectious Disease"/>
            <person name="Wu L."/>
            <person name="Ma J."/>
        </authorList>
    </citation>
    <scope>NUCLEOTIDE SEQUENCE [LARGE SCALE GENOMIC DNA]</scope>
    <source>
        <strain evidence="3">JCM 18304</strain>
    </source>
</reference>
<organism evidence="2 3">
    <name type="scientific">Rugosimonospora acidiphila</name>
    <dbReference type="NCBI Taxonomy" id="556531"/>
    <lineage>
        <taxon>Bacteria</taxon>
        <taxon>Bacillati</taxon>
        <taxon>Actinomycetota</taxon>
        <taxon>Actinomycetes</taxon>
        <taxon>Micromonosporales</taxon>
        <taxon>Micromonosporaceae</taxon>
        <taxon>Rugosimonospora</taxon>
    </lineage>
</organism>